<feature type="domain" description="CAP-associated" evidence="3">
    <location>
        <begin position="107"/>
        <end position="244"/>
    </location>
</feature>
<evidence type="ECO:0000256" key="1">
    <source>
        <dbReference type="SAM" id="MobiDB-lite"/>
    </source>
</evidence>
<dbReference type="GO" id="GO:0008233">
    <property type="term" value="F:peptidase activity"/>
    <property type="evidence" value="ECO:0007669"/>
    <property type="project" value="UniProtKB-KW"/>
</dbReference>
<dbReference type="InterPro" id="IPR035940">
    <property type="entry name" value="CAP_sf"/>
</dbReference>
<keyword evidence="5" id="KW-1185">Reference proteome</keyword>
<organism evidence="4 5">
    <name type="scientific">Exobacillus caeni</name>
    <dbReference type="NCBI Taxonomy" id="2574798"/>
    <lineage>
        <taxon>Bacteria</taxon>
        <taxon>Bacillati</taxon>
        <taxon>Bacillota</taxon>
        <taxon>Bacilli</taxon>
        <taxon>Bacillales</taxon>
        <taxon>Guptibacillaceae</taxon>
        <taxon>Exobacillus</taxon>
    </lineage>
</organism>
<dbReference type="Pfam" id="PF00188">
    <property type="entry name" value="CAP"/>
    <property type="match status" value="1"/>
</dbReference>
<dbReference type="GO" id="GO:0006508">
    <property type="term" value="P:proteolysis"/>
    <property type="evidence" value="ECO:0007669"/>
    <property type="project" value="UniProtKB-KW"/>
</dbReference>
<dbReference type="PANTHER" id="PTHR31157:SF1">
    <property type="entry name" value="SCP DOMAIN-CONTAINING PROTEIN"/>
    <property type="match status" value="1"/>
</dbReference>
<dbReference type="EMBL" id="SWLG01000008">
    <property type="protein sequence ID" value="TLS36765.1"/>
    <property type="molecule type" value="Genomic_DNA"/>
</dbReference>
<dbReference type="RefSeq" id="WP_138126918.1">
    <property type="nucleotide sequence ID" value="NZ_SWLG01000008.1"/>
</dbReference>
<evidence type="ECO:0000259" key="3">
    <source>
        <dbReference type="Pfam" id="PF14504"/>
    </source>
</evidence>
<comment type="caution">
    <text evidence="4">The sequence shown here is derived from an EMBL/GenBank/DDBJ whole genome shotgun (WGS) entry which is preliminary data.</text>
</comment>
<gene>
    <name evidence="4" type="ORF">FCL54_12440</name>
</gene>
<sequence>MRRLLLLLFVILVAYLGWPYIGSSLDQSDYEATKENVKKKIDSIKEKPEYEEAMETFNDRLNNLVGYVGDKLKELPENDQQSDSGQAEKPELSNPTEHSFSIYNIEIGDTKQAIESEIGQAQRSTLNEYGVKWSTYHKNYKNFIMVAYDAEDKVVGLFSNQDLITSDHSIQLETPKEAVRKELGEPLTKLRKGFVVYQLQEDSGYDVFEVDGSYVTVFYDKHENNTVTAIQIIDKAVEQNKDRYYTDASPELRKGFEFQLFDLTNAARVVHGLPVLSWSGNVQKTARNHSDDMAENDYFAHENQDGQSPFDRMHEDGITFMMAGENLAYGQNSSIFAHEGLMNSLGHRKNILKDGYKYLGVGVAFNDESQPYYTENFFAK</sequence>
<dbReference type="PANTHER" id="PTHR31157">
    <property type="entry name" value="SCP DOMAIN-CONTAINING PROTEIN"/>
    <property type="match status" value="1"/>
</dbReference>
<protein>
    <submittedName>
        <fullName evidence="4">Serine protease</fullName>
    </submittedName>
</protein>
<dbReference type="Pfam" id="PF14504">
    <property type="entry name" value="CAP_assoc_N"/>
    <property type="match status" value="1"/>
</dbReference>
<evidence type="ECO:0000313" key="4">
    <source>
        <dbReference type="EMBL" id="TLS36765.1"/>
    </source>
</evidence>
<evidence type="ECO:0000313" key="5">
    <source>
        <dbReference type="Proteomes" id="UP000308230"/>
    </source>
</evidence>
<dbReference type="OrthoDB" id="9783944at2"/>
<name>A0A5R9FAW2_9BACL</name>
<dbReference type="Proteomes" id="UP000308230">
    <property type="component" value="Unassembled WGS sequence"/>
</dbReference>
<dbReference type="Gene3D" id="3.40.33.10">
    <property type="entry name" value="CAP"/>
    <property type="match status" value="1"/>
</dbReference>
<dbReference type="SUPFAM" id="SSF55797">
    <property type="entry name" value="PR-1-like"/>
    <property type="match status" value="1"/>
</dbReference>
<evidence type="ECO:0000259" key="2">
    <source>
        <dbReference type="Pfam" id="PF00188"/>
    </source>
</evidence>
<accession>A0A5R9FAW2</accession>
<dbReference type="CDD" id="cd05379">
    <property type="entry name" value="CAP_bacterial"/>
    <property type="match status" value="1"/>
</dbReference>
<proteinExistence type="predicted"/>
<dbReference type="InterPro" id="IPR014044">
    <property type="entry name" value="CAP_dom"/>
</dbReference>
<feature type="region of interest" description="Disordered" evidence="1">
    <location>
        <begin position="75"/>
        <end position="95"/>
    </location>
</feature>
<keyword evidence="4" id="KW-0378">Hydrolase</keyword>
<reference evidence="4 5" key="1">
    <citation type="submission" date="2019-04" db="EMBL/GenBank/DDBJ databases">
        <title>Bacillus caeni sp. nov., a bacterium isolated from mangrove sediment.</title>
        <authorList>
            <person name="Huang H."/>
            <person name="Mo K."/>
            <person name="Hu Y."/>
        </authorList>
    </citation>
    <scope>NUCLEOTIDE SEQUENCE [LARGE SCALE GENOMIC DNA]</scope>
    <source>
        <strain evidence="4 5">HB172195</strain>
    </source>
</reference>
<dbReference type="InterPro" id="IPR029410">
    <property type="entry name" value="CAP_assoc"/>
</dbReference>
<dbReference type="AlphaFoldDB" id="A0A5R9FAW2"/>
<keyword evidence="4" id="KW-0645">Protease</keyword>
<feature type="domain" description="SCP" evidence="2">
    <location>
        <begin position="261"/>
        <end position="374"/>
    </location>
</feature>